<accession>A0A9J5VZM0</accession>
<comment type="caution">
    <text evidence="1">The sequence shown here is derived from an EMBL/GenBank/DDBJ whole genome shotgun (WGS) entry which is preliminary data.</text>
</comment>
<evidence type="ECO:0000313" key="2">
    <source>
        <dbReference type="Proteomes" id="UP000824120"/>
    </source>
</evidence>
<organism evidence="1 2">
    <name type="scientific">Solanum commersonii</name>
    <name type="common">Commerson's wild potato</name>
    <name type="synonym">Commerson's nightshade</name>
    <dbReference type="NCBI Taxonomy" id="4109"/>
    <lineage>
        <taxon>Eukaryota</taxon>
        <taxon>Viridiplantae</taxon>
        <taxon>Streptophyta</taxon>
        <taxon>Embryophyta</taxon>
        <taxon>Tracheophyta</taxon>
        <taxon>Spermatophyta</taxon>
        <taxon>Magnoliopsida</taxon>
        <taxon>eudicotyledons</taxon>
        <taxon>Gunneridae</taxon>
        <taxon>Pentapetalae</taxon>
        <taxon>asterids</taxon>
        <taxon>lamiids</taxon>
        <taxon>Solanales</taxon>
        <taxon>Solanaceae</taxon>
        <taxon>Solanoideae</taxon>
        <taxon>Solaneae</taxon>
        <taxon>Solanum</taxon>
    </lineage>
</organism>
<name>A0A9J5VZM0_SOLCO</name>
<proteinExistence type="predicted"/>
<sequence length="122" mass="14105">MGRSKVGRRKDILVRFVELAKHFIRTKSQNGWFCGSLLPPRSRESIIPIDGSHAVRISNAVNPGQPTRDTIINFTSHFLDVIEGKEGRFRETLLGKRNNILLQHELLRVKFEKKPLYEILQE</sequence>
<gene>
    <name evidence="1" type="ORF">H5410_064469</name>
</gene>
<dbReference type="OrthoDB" id="1862828at2759"/>
<dbReference type="Proteomes" id="UP000824120">
    <property type="component" value="Unassembled WGS sequence"/>
</dbReference>
<feature type="non-terminal residue" evidence="1">
    <location>
        <position position="122"/>
    </location>
</feature>
<reference evidence="1" key="1">
    <citation type="submission" date="2020-09" db="EMBL/GenBank/DDBJ databases">
        <title>De no assembly of potato wild relative species, Solanum commersonii.</title>
        <authorList>
            <person name="Cho K."/>
        </authorList>
    </citation>
    <scope>NUCLEOTIDE SEQUENCE</scope>
    <source>
        <strain evidence="1">LZ3.2</strain>
        <tissue evidence="1">Leaf</tissue>
    </source>
</reference>
<dbReference type="SUPFAM" id="SSF64484">
    <property type="entry name" value="beta and beta-prime subunits of DNA dependent RNA-polymerase"/>
    <property type="match status" value="1"/>
</dbReference>
<protein>
    <submittedName>
        <fullName evidence="1">Uncharacterized protein</fullName>
    </submittedName>
</protein>
<dbReference type="AlphaFoldDB" id="A0A9J5VZM0"/>
<dbReference type="EMBL" id="JACXVP010000100">
    <property type="protein sequence ID" value="KAG5568527.1"/>
    <property type="molecule type" value="Genomic_DNA"/>
</dbReference>
<keyword evidence="2" id="KW-1185">Reference proteome</keyword>
<evidence type="ECO:0000313" key="1">
    <source>
        <dbReference type="EMBL" id="KAG5568527.1"/>
    </source>
</evidence>